<dbReference type="AlphaFoldDB" id="A0A0B0PH38"/>
<dbReference type="EMBL" id="KN433718">
    <property type="protein sequence ID" value="KHG25763.1"/>
    <property type="molecule type" value="Genomic_DNA"/>
</dbReference>
<dbReference type="Proteomes" id="UP000032142">
    <property type="component" value="Unassembled WGS sequence"/>
</dbReference>
<protein>
    <submittedName>
        <fullName evidence="1">Uncharacterized protein</fullName>
    </submittedName>
</protein>
<accession>A0A0B0PH38</accession>
<keyword evidence="2" id="KW-1185">Reference proteome</keyword>
<reference evidence="2" key="1">
    <citation type="submission" date="2014-09" db="EMBL/GenBank/DDBJ databases">
        <authorList>
            <person name="Mudge J."/>
            <person name="Ramaraj T."/>
            <person name="Lindquist I.E."/>
            <person name="Bharti A.K."/>
            <person name="Sundararajan A."/>
            <person name="Cameron C.T."/>
            <person name="Woodward J.E."/>
            <person name="May G.D."/>
            <person name="Brubaker C."/>
            <person name="Broadhvest J."/>
            <person name="Wilkins T.A."/>
        </authorList>
    </citation>
    <scope>NUCLEOTIDE SEQUENCE</scope>
    <source>
        <strain evidence="2">cv. AKA8401</strain>
    </source>
</reference>
<name>A0A0B0PH38_GOSAR</name>
<evidence type="ECO:0000313" key="2">
    <source>
        <dbReference type="Proteomes" id="UP000032142"/>
    </source>
</evidence>
<gene>
    <name evidence="1" type="ORF">F383_07801</name>
</gene>
<evidence type="ECO:0000313" key="1">
    <source>
        <dbReference type="EMBL" id="KHG25763.1"/>
    </source>
</evidence>
<organism evidence="1 2">
    <name type="scientific">Gossypium arboreum</name>
    <name type="common">Tree cotton</name>
    <name type="synonym">Gossypium nanking</name>
    <dbReference type="NCBI Taxonomy" id="29729"/>
    <lineage>
        <taxon>Eukaryota</taxon>
        <taxon>Viridiplantae</taxon>
        <taxon>Streptophyta</taxon>
        <taxon>Embryophyta</taxon>
        <taxon>Tracheophyta</taxon>
        <taxon>Spermatophyta</taxon>
        <taxon>Magnoliopsida</taxon>
        <taxon>eudicotyledons</taxon>
        <taxon>Gunneridae</taxon>
        <taxon>Pentapetalae</taxon>
        <taxon>rosids</taxon>
        <taxon>malvids</taxon>
        <taxon>Malvales</taxon>
        <taxon>Malvaceae</taxon>
        <taxon>Malvoideae</taxon>
        <taxon>Gossypium</taxon>
    </lineage>
</organism>
<proteinExistence type="predicted"/>
<sequence length="68" mass="8421">MLQSSKRGTCWRKWLRKWLRYFIMKEDIHHGVFQSFKQMSDEVKACVCLRRRGRGRRRRSSHERVLIV</sequence>